<keyword evidence="6" id="KW-0274">FAD</keyword>
<dbReference type="Gene3D" id="3.50.50.60">
    <property type="entry name" value="FAD/NAD(P)-binding domain"/>
    <property type="match status" value="1"/>
</dbReference>
<dbReference type="Proteomes" id="UP000554235">
    <property type="component" value="Unassembled WGS sequence"/>
</dbReference>
<dbReference type="GO" id="GO:0071949">
    <property type="term" value="F:FAD binding"/>
    <property type="evidence" value="ECO:0007669"/>
    <property type="project" value="InterPro"/>
</dbReference>
<dbReference type="PANTHER" id="PTHR47356:SF2">
    <property type="entry name" value="FAD-BINDING DOMAIN-CONTAINING PROTEIN-RELATED"/>
    <property type="match status" value="1"/>
</dbReference>
<evidence type="ECO:0000256" key="9">
    <source>
        <dbReference type="ARBA" id="ARBA00023033"/>
    </source>
</evidence>
<gene>
    <name evidence="13" type="ORF">FALBO_17390</name>
</gene>
<protein>
    <submittedName>
        <fullName evidence="13">FAD binding domain</fullName>
    </submittedName>
</protein>
<evidence type="ECO:0000256" key="4">
    <source>
        <dbReference type="ARBA" id="ARBA00022630"/>
    </source>
</evidence>
<evidence type="ECO:0000256" key="10">
    <source>
        <dbReference type="ARBA" id="ARBA00023136"/>
    </source>
</evidence>
<keyword evidence="8" id="KW-0560">Oxidoreductase</keyword>
<accession>A0A8H4JT07</accession>
<dbReference type="InterPro" id="IPR002938">
    <property type="entry name" value="FAD-bd"/>
</dbReference>
<evidence type="ECO:0000256" key="5">
    <source>
        <dbReference type="ARBA" id="ARBA00022692"/>
    </source>
</evidence>
<evidence type="ECO:0000313" key="13">
    <source>
        <dbReference type="EMBL" id="KAF4438475.1"/>
    </source>
</evidence>
<dbReference type="GO" id="GO:0016020">
    <property type="term" value="C:membrane"/>
    <property type="evidence" value="ECO:0007669"/>
    <property type="project" value="UniProtKB-SubCell"/>
</dbReference>
<feature type="chain" id="PRO_5034369331" evidence="11">
    <location>
        <begin position="19"/>
        <end position="200"/>
    </location>
</feature>
<evidence type="ECO:0000256" key="6">
    <source>
        <dbReference type="ARBA" id="ARBA00022827"/>
    </source>
</evidence>
<dbReference type="Pfam" id="PF01494">
    <property type="entry name" value="FAD_binding_3"/>
    <property type="match status" value="1"/>
</dbReference>
<dbReference type="PRINTS" id="PR00420">
    <property type="entry name" value="RNGMNOXGNASE"/>
</dbReference>
<keyword evidence="5" id="KW-0812">Transmembrane</keyword>
<dbReference type="InterPro" id="IPR050562">
    <property type="entry name" value="FAD_mOase_fung"/>
</dbReference>
<evidence type="ECO:0000313" key="14">
    <source>
        <dbReference type="Proteomes" id="UP000554235"/>
    </source>
</evidence>
<dbReference type="OrthoDB" id="10029326at2759"/>
<dbReference type="EMBL" id="JAADYS010003983">
    <property type="protein sequence ID" value="KAF4438475.1"/>
    <property type="molecule type" value="Genomic_DNA"/>
</dbReference>
<evidence type="ECO:0000256" key="2">
    <source>
        <dbReference type="ARBA" id="ARBA00004370"/>
    </source>
</evidence>
<evidence type="ECO:0000256" key="11">
    <source>
        <dbReference type="SAM" id="SignalP"/>
    </source>
</evidence>
<keyword evidence="14" id="KW-1185">Reference proteome</keyword>
<sequence length="200" mass="22393">MTLKLIIVGASITGLSLANMIEELSLDIEFVVLEAYPRIAPQVGASIGLLPNGLRILDQLGCYGRIRSIAGNFYLKTVMRNSQGHLLTESRGDSVSERLEERTGYPSLFIDRQMLLQVLYDNLKQKSRVIPGKRVIRADLDSDRARAHTEDGSTYEGDLVVGADGVHNIIRREMWRIASEVESNPFLPDEGLRMIFSLLY</sequence>
<comment type="subcellular location">
    <subcellularLocation>
        <location evidence="2">Membrane</location>
    </subcellularLocation>
</comment>
<dbReference type="PANTHER" id="PTHR47356">
    <property type="entry name" value="FAD-DEPENDENT MONOOXYGENASE ASQG-RELATED"/>
    <property type="match status" value="1"/>
</dbReference>
<organism evidence="13 14">
    <name type="scientific">Fusarium albosuccineum</name>
    <dbReference type="NCBI Taxonomy" id="1237068"/>
    <lineage>
        <taxon>Eukaryota</taxon>
        <taxon>Fungi</taxon>
        <taxon>Dikarya</taxon>
        <taxon>Ascomycota</taxon>
        <taxon>Pezizomycotina</taxon>
        <taxon>Sordariomycetes</taxon>
        <taxon>Hypocreomycetidae</taxon>
        <taxon>Hypocreales</taxon>
        <taxon>Nectriaceae</taxon>
        <taxon>Fusarium</taxon>
        <taxon>Fusarium decemcellulare species complex</taxon>
    </lineage>
</organism>
<keyword evidence="4" id="KW-0285">Flavoprotein</keyword>
<comment type="caution">
    <text evidence="13">The sequence shown here is derived from an EMBL/GenBank/DDBJ whole genome shotgun (WGS) entry which is preliminary data.</text>
</comment>
<evidence type="ECO:0000256" key="3">
    <source>
        <dbReference type="ARBA" id="ARBA00007992"/>
    </source>
</evidence>
<keyword evidence="9" id="KW-0503">Monooxygenase</keyword>
<keyword evidence="10" id="KW-0472">Membrane</keyword>
<evidence type="ECO:0000256" key="1">
    <source>
        <dbReference type="ARBA" id="ARBA00001974"/>
    </source>
</evidence>
<feature type="signal peptide" evidence="11">
    <location>
        <begin position="1"/>
        <end position="18"/>
    </location>
</feature>
<dbReference type="InterPro" id="IPR036188">
    <property type="entry name" value="FAD/NAD-bd_sf"/>
</dbReference>
<dbReference type="GO" id="GO:0004497">
    <property type="term" value="F:monooxygenase activity"/>
    <property type="evidence" value="ECO:0007669"/>
    <property type="project" value="UniProtKB-KW"/>
</dbReference>
<comment type="similarity">
    <text evidence="3">Belongs to the paxM FAD-dependent monooxygenase family.</text>
</comment>
<keyword evidence="7" id="KW-1133">Transmembrane helix</keyword>
<comment type="cofactor">
    <cofactor evidence="1">
        <name>FAD</name>
        <dbReference type="ChEBI" id="CHEBI:57692"/>
    </cofactor>
</comment>
<evidence type="ECO:0000259" key="12">
    <source>
        <dbReference type="Pfam" id="PF01494"/>
    </source>
</evidence>
<proteinExistence type="inferred from homology"/>
<dbReference type="SUPFAM" id="SSF51905">
    <property type="entry name" value="FAD/NAD(P)-binding domain"/>
    <property type="match status" value="1"/>
</dbReference>
<reference evidence="13 14" key="1">
    <citation type="submission" date="2020-01" db="EMBL/GenBank/DDBJ databases">
        <title>Identification and distribution of gene clusters putatively required for synthesis of sphingolipid metabolism inhibitors in phylogenetically diverse species of the filamentous fungus Fusarium.</title>
        <authorList>
            <person name="Kim H.-S."/>
            <person name="Busman M."/>
            <person name="Brown D.W."/>
            <person name="Divon H."/>
            <person name="Uhlig S."/>
            <person name="Proctor R.H."/>
        </authorList>
    </citation>
    <scope>NUCLEOTIDE SEQUENCE [LARGE SCALE GENOMIC DNA]</scope>
    <source>
        <strain evidence="13 14">NRRL 20459</strain>
    </source>
</reference>
<evidence type="ECO:0000256" key="8">
    <source>
        <dbReference type="ARBA" id="ARBA00023002"/>
    </source>
</evidence>
<dbReference type="AlphaFoldDB" id="A0A8H4JT07"/>
<feature type="domain" description="FAD-binding" evidence="12">
    <location>
        <begin position="5"/>
        <end position="173"/>
    </location>
</feature>
<name>A0A8H4JT07_9HYPO</name>
<keyword evidence="11" id="KW-0732">Signal</keyword>
<evidence type="ECO:0000256" key="7">
    <source>
        <dbReference type="ARBA" id="ARBA00022989"/>
    </source>
</evidence>